<evidence type="ECO:0000313" key="2">
    <source>
        <dbReference type="EMBL" id="MBU9721753.1"/>
    </source>
</evidence>
<evidence type="ECO:0000256" key="1">
    <source>
        <dbReference type="SAM" id="Phobius"/>
    </source>
</evidence>
<accession>A0ABS6JT52</accession>
<dbReference type="RefSeq" id="WP_088076350.1">
    <property type="nucleotide sequence ID" value="NZ_JAHQCR010000044.1"/>
</dbReference>
<sequence length="262" mass="29188">MRLWLILFKKEFKESLRNFKWLWIPLVLILLGIMQPVTSYFLPDILESFGDLPEGAILNFPVPTAAQVLAETIGQFNQIGVLIIVLAFMGIITGERNKGTNVMVLVKPVPFSTYITTKWVHMSLLMISAFLLGFLIALYYTFELIGTVPMSHVFKGMLVYCLWLLFITSILLLFSVLFNSTAAVAALTLGTTITLSLLSSLTPKLMAWSPGMLVSHTFRFFETGSAGDGFWLAAIITAVIIFISLVASTYIFKNKEVVSHTT</sequence>
<dbReference type="PANTHER" id="PTHR37305:SF1">
    <property type="entry name" value="MEMBRANE PROTEIN"/>
    <property type="match status" value="1"/>
</dbReference>
<evidence type="ECO:0000313" key="3">
    <source>
        <dbReference type="Proteomes" id="UP000790580"/>
    </source>
</evidence>
<dbReference type="Pfam" id="PF12679">
    <property type="entry name" value="ABC2_membrane_2"/>
    <property type="match status" value="1"/>
</dbReference>
<keyword evidence="3" id="KW-1185">Reference proteome</keyword>
<feature type="transmembrane region" description="Helical" evidence="1">
    <location>
        <begin position="21"/>
        <end position="42"/>
    </location>
</feature>
<keyword evidence="1" id="KW-1133">Transmembrane helix</keyword>
<dbReference type="Proteomes" id="UP000790580">
    <property type="component" value="Unassembled WGS sequence"/>
</dbReference>
<protein>
    <submittedName>
        <fullName evidence="2">ABC transporter permease</fullName>
    </submittedName>
</protein>
<keyword evidence="1" id="KW-0472">Membrane</keyword>
<comment type="caution">
    <text evidence="2">The sequence shown here is derived from an EMBL/GenBank/DDBJ whole genome shotgun (WGS) entry which is preliminary data.</text>
</comment>
<proteinExistence type="predicted"/>
<feature type="transmembrane region" description="Helical" evidence="1">
    <location>
        <begin position="157"/>
        <end position="178"/>
    </location>
</feature>
<name>A0ABS6JT52_9BACI</name>
<gene>
    <name evidence="2" type="ORF">KS407_09940</name>
</gene>
<dbReference type="PANTHER" id="PTHR37305">
    <property type="entry name" value="INTEGRAL MEMBRANE PROTEIN-RELATED"/>
    <property type="match status" value="1"/>
</dbReference>
<feature type="transmembrane region" description="Helical" evidence="1">
    <location>
        <begin position="124"/>
        <end position="142"/>
    </location>
</feature>
<feature type="transmembrane region" description="Helical" evidence="1">
    <location>
        <begin position="185"/>
        <end position="209"/>
    </location>
</feature>
<organism evidence="2 3">
    <name type="scientific">Evansella alkalicola</name>
    <dbReference type="NCBI Taxonomy" id="745819"/>
    <lineage>
        <taxon>Bacteria</taxon>
        <taxon>Bacillati</taxon>
        <taxon>Bacillota</taxon>
        <taxon>Bacilli</taxon>
        <taxon>Bacillales</taxon>
        <taxon>Bacillaceae</taxon>
        <taxon>Evansella</taxon>
    </lineage>
</organism>
<keyword evidence="1" id="KW-0812">Transmembrane</keyword>
<feature type="transmembrane region" description="Helical" evidence="1">
    <location>
        <begin position="229"/>
        <end position="252"/>
    </location>
</feature>
<feature type="transmembrane region" description="Helical" evidence="1">
    <location>
        <begin position="76"/>
        <end position="94"/>
    </location>
</feature>
<dbReference type="EMBL" id="JAHQCR010000044">
    <property type="protein sequence ID" value="MBU9721753.1"/>
    <property type="molecule type" value="Genomic_DNA"/>
</dbReference>
<reference evidence="2 3" key="1">
    <citation type="submission" date="2021-06" db="EMBL/GenBank/DDBJ databases">
        <title>Bacillus sp. RD4P76, an endophyte from a halophyte.</title>
        <authorList>
            <person name="Sun J.-Q."/>
        </authorList>
    </citation>
    <scope>NUCLEOTIDE SEQUENCE [LARGE SCALE GENOMIC DNA]</scope>
    <source>
        <strain evidence="2 3">JCM 17098</strain>
    </source>
</reference>